<dbReference type="InterPro" id="IPR035451">
    <property type="entry name" value="Ada-like_dom_sf"/>
</dbReference>
<dbReference type="RefSeq" id="WP_277901077.1">
    <property type="nucleotide sequence ID" value="NZ_JAPMUA010000006.1"/>
</dbReference>
<dbReference type="Pfam" id="PF02805">
    <property type="entry name" value="Ada_Zn_binding"/>
    <property type="match status" value="1"/>
</dbReference>
<dbReference type="Proteomes" id="UP001153642">
    <property type="component" value="Unassembled WGS sequence"/>
</dbReference>
<keyword evidence="4" id="KW-1185">Reference proteome</keyword>
<sequence>MVQHQQITSLTLHGMIKNGQICLAGNKRLKIYGTLNCKSGKRMQKENRVFFKTEKEAVINNYRPCGHCMKQAYKTWKNGLVQ</sequence>
<dbReference type="InterPro" id="IPR004026">
    <property type="entry name" value="Ada_DNA_repair_Zn-bd"/>
</dbReference>
<protein>
    <submittedName>
        <fullName evidence="3">Metal-binding protein</fullName>
    </submittedName>
</protein>
<evidence type="ECO:0000313" key="3">
    <source>
        <dbReference type="EMBL" id="MDG3587212.1"/>
    </source>
</evidence>
<evidence type="ECO:0000256" key="1">
    <source>
        <dbReference type="ARBA" id="ARBA00023159"/>
    </source>
</evidence>
<organism evidence="3 4">
    <name type="scientific">Galbibacter pacificus</name>
    <dbReference type="NCBI Taxonomy" id="2996052"/>
    <lineage>
        <taxon>Bacteria</taxon>
        <taxon>Pseudomonadati</taxon>
        <taxon>Bacteroidota</taxon>
        <taxon>Flavobacteriia</taxon>
        <taxon>Flavobacteriales</taxon>
        <taxon>Flavobacteriaceae</taxon>
        <taxon>Galbibacter</taxon>
    </lineage>
</organism>
<evidence type="ECO:0000313" key="4">
    <source>
        <dbReference type="Proteomes" id="UP001153642"/>
    </source>
</evidence>
<dbReference type="SUPFAM" id="SSF57884">
    <property type="entry name" value="Ada DNA repair protein, N-terminal domain (N-Ada 10)"/>
    <property type="match status" value="1"/>
</dbReference>
<feature type="domain" description="Ada DNA repair metal-binding" evidence="2">
    <location>
        <begin position="24"/>
        <end position="68"/>
    </location>
</feature>
<dbReference type="Gene3D" id="3.40.10.10">
    <property type="entry name" value="DNA Methylphosphotriester Repair Domain"/>
    <property type="match status" value="1"/>
</dbReference>
<keyword evidence="1" id="KW-0010">Activator</keyword>
<proteinExistence type="predicted"/>
<evidence type="ECO:0000259" key="2">
    <source>
        <dbReference type="Pfam" id="PF02805"/>
    </source>
</evidence>
<gene>
    <name evidence="3" type="ORF">OSR52_15160</name>
</gene>
<reference evidence="3" key="1">
    <citation type="submission" date="2022-11" db="EMBL/GenBank/DDBJ databases">
        <title>High-quality draft genome sequence of Galbibacter sp. strain CMA-7.</title>
        <authorList>
            <person name="Wei L."/>
            <person name="Dong C."/>
            <person name="Shao Z."/>
        </authorList>
    </citation>
    <scope>NUCLEOTIDE SEQUENCE</scope>
    <source>
        <strain evidence="3">CMA-7</strain>
    </source>
</reference>
<name>A0ABT6FVU8_9FLAO</name>
<accession>A0ABT6FVU8</accession>
<dbReference type="EMBL" id="JAPMUA010000006">
    <property type="protein sequence ID" value="MDG3587212.1"/>
    <property type="molecule type" value="Genomic_DNA"/>
</dbReference>
<comment type="caution">
    <text evidence="3">The sequence shown here is derived from an EMBL/GenBank/DDBJ whole genome shotgun (WGS) entry which is preliminary data.</text>
</comment>